<feature type="region of interest" description="Disordered" evidence="1">
    <location>
        <begin position="1"/>
        <end position="27"/>
    </location>
</feature>
<accession>A0A5N6KHI3</accession>
<dbReference type="EMBL" id="VIGI01000002">
    <property type="protein sequence ID" value="KAB8303157.1"/>
    <property type="molecule type" value="Genomic_DNA"/>
</dbReference>
<name>A0A5N6KHI3_MONLA</name>
<evidence type="ECO:0000313" key="2">
    <source>
        <dbReference type="EMBL" id="KAB8303157.1"/>
    </source>
</evidence>
<dbReference type="AlphaFoldDB" id="A0A5N6KHI3"/>
<comment type="caution">
    <text evidence="2">The sequence shown here is derived from an EMBL/GenBank/DDBJ whole genome shotgun (WGS) entry which is preliminary data.</text>
</comment>
<gene>
    <name evidence="2" type="ORF">EYC80_004605</name>
</gene>
<keyword evidence="3" id="KW-1185">Reference proteome</keyword>
<evidence type="ECO:0000313" key="3">
    <source>
        <dbReference type="Proteomes" id="UP000326757"/>
    </source>
</evidence>
<evidence type="ECO:0000256" key="1">
    <source>
        <dbReference type="SAM" id="MobiDB-lite"/>
    </source>
</evidence>
<proteinExistence type="predicted"/>
<dbReference type="Proteomes" id="UP000326757">
    <property type="component" value="Unassembled WGS sequence"/>
</dbReference>
<sequence>MEETPTSPSHKRKNSNLDDGNLNAPSSKAIKLENVNQTEHIPLEETTAILPIRFQPSIPELENFDAQSHIFDLYKFITSELMLSRAPVKIQELIDRDPKSRDFYKASIQTWIDEGQALLHKTYTSSVPTNNFQINQKYLADIETLSHMSHGLPLAFELALYLCQSSYVEGEHGNIYISRPVAKSYDCLVHKLCLRMKNEESKFEPVVHLLRINDQRKFFAVDKEGLTSHLLFTRDLLVSWVEGPPAVQEIHDETKKRILSAYHCISGKIRHNPMAVDLLKIYNVDLPKRLISSLKKSIPQAERLSYMAGGKYLAFDLLLFAGRHSFIECDTDDLGRKIIEEFHKAADSLLLQISRSIRQENPAFRPVQAMEMLHEEIETTKYFGYFPRSYKLFLSWMPEVEKALIQQAYDDLRTKISNGTADVERRLEIFVKDGSRPTSDLLGRKMCGYVGDINKLSNKLGGLFPAIEMAIFLGECSYTKMEGLGPLYGWDIYSSFKCKREFDKQGDHCLKALLQRVQKGNLSLNEDIYNRMKRSIEYLKLYDINTYFRSSYRLICQLLGREDEESSGF</sequence>
<protein>
    <submittedName>
        <fullName evidence="2">Uncharacterized protein</fullName>
    </submittedName>
</protein>
<organism evidence="2 3">
    <name type="scientific">Monilinia laxa</name>
    <name type="common">Brown rot fungus</name>
    <name type="synonym">Sclerotinia laxa</name>
    <dbReference type="NCBI Taxonomy" id="61186"/>
    <lineage>
        <taxon>Eukaryota</taxon>
        <taxon>Fungi</taxon>
        <taxon>Dikarya</taxon>
        <taxon>Ascomycota</taxon>
        <taxon>Pezizomycotina</taxon>
        <taxon>Leotiomycetes</taxon>
        <taxon>Helotiales</taxon>
        <taxon>Sclerotiniaceae</taxon>
        <taxon>Monilinia</taxon>
    </lineage>
</organism>
<dbReference type="OrthoDB" id="3474385at2759"/>
<reference evidence="2 3" key="1">
    <citation type="submission" date="2019-06" db="EMBL/GenBank/DDBJ databases">
        <title>Genome Sequence of the Brown Rot Fungal Pathogen Monilinia laxa.</title>
        <authorList>
            <person name="De Miccolis Angelini R.M."/>
            <person name="Landi L."/>
            <person name="Abate D."/>
            <person name="Pollastro S."/>
            <person name="Romanazzi G."/>
            <person name="Faretra F."/>
        </authorList>
    </citation>
    <scope>NUCLEOTIDE SEQUENCE [LARGE SCALE GENOMIC DNA]</scope>
    <source>
        <strain evidence="2 3">Mlax316</strain>
    </source>
</reference>